<evidence type="ECO:0000313" key="2">
    <source>
        <dbReference type="Proteomes" id="UP000625711"/>
    </source>
</evidence>
<comment type="caution">
    <text evidence="1">The sequence shown here is derived from an EMBL/GenBank/DDBJ whole genome shotgun (WGS) entry which is preliminary data.</text>
</comment>
<keyword evidence="2" id="KW-1185">Reference proteome</keyword>
<accession>A0A834IBY0</accession>
<proteinExistence type="predicted"/>
<dbReference type="EMBL" id="JAACXV010011155">
    <property type="protein sequence ID" value="KAF7275168.1"/>
    <property type="molecule type" value="Genomic_DNA"/>
</dbReference>
<dbReference type="AlphaFoldDB" id="A0A834IBY0"/>
<reference evidence="1" key="1">
    <citation type="submission" date="2020-08" db="EMBL/GenBank/DDBJ databases">
        <title>Genome sequencing and assembly of the red palm weevil Rhynchophorus ferrugineus.</title>
        <authorList>
            <person name="Dias G.B."/>
            <person name="Bergman C.M."/>
            <person name="Manee M."/>
        </authorList>
    </citation>
    <scope>NUCLEOTIDE SEQUENCE</scope>
    <source>
        <strain evidence="1">AA-2017</strain>
        <tissue evidence="1">Whole larva</tissue>
    </source>
</reference>
<protein>
    <submittedName>
        <fullName evidence="1">Uncharacterized protein</fullName>
    </submittedName>
</protein>
<dbReference type="Proteomes" id="UP000625711">
    <property type="component" value="Unassembled WGS sequence"/>
</dbReference>
<name>A0A834IBY0_RHYFE</name>
<gene>
    <name evidence="1" type="ORF">GWI33_012119</name>
</gene>
<sequence length="93" mass="10603">MLIKKHEASLTRLNFITKRENGRTIFVAVCLGSRIRQQQVIYIGFLALSIRADVDISDSFFIDEYHSDTEKNPSVFDAGVQSEKQIGHGEFVR</sequence>
<organism evidence="1 2">
    <name type="scientific">Rhynchophorus ferrugineus</name>
    <name type="common">Red palm weevil</name>
    <name type="synonym">Curculio ferrugineus</name>
    <dbReference type="NCBI Taxonomy" id="354439"/>
    <lineage>
        <taxon>Eukaryota</taxon>
        <taxon>Metazoa</taxon>
        <taxon>Ecdysozoa</taxon>
        <taxon>Arthropoda</taxon>
        <taxon>Hexapoda</taxon>
        <taxon>Insecta</taxon>
        <taxon>Pterygota</taxon>
        <taxon>Neoptera</taxon>
        <taxon>Endopterygota</taxon>
        <taxon>Coleoptera</taxon>
        <taxon>Polyphaga</taxon>
        <taxon>Cucujiformia</taxon>
        <taxon>Curculionidae</taxon>
        <taxon>Dryophthorinae</taxon>
        <taxon>Rhynchophorus</taxon>
    </lineage>
</organism>
<evidence type="ECO:0000313" key="1">
    <source>
        <dbReference type="EMBL" id="KAF7275168.1"/>
    </source>
</evidence>